<name>A0ABX3KP99_SALCS</name>
<organism evidence="2 3">
    <name type="scientific">Salinivibrio costicola subsp. alcaliphilus</name>
    <dbReference type="NCBI Taxonomy" id="272773"/>
    <lineage>
        <taxon>Bacteria</taxon>
        <taxon>Pseudomonadati</taxon>
        <taxon>Pseudomonadota</taxon>
        <taxon>Gammaproteobacteria</taxon>
        <taxon>Vibrionales</taxon>
        <taxon>Vibrionaceae</taxon>
        <taxon>Salinivibrio</taxon>
    </lineage>
</organism>
<accession>A0ABX3KP99</accession>
<comment type="caution">
    <text evidence="2">The sequence shown here is derived from an EMBL/GenBank/DDBJ whole genome shotgun (WGS) entry which is preliminary data.</text>
</comment>
<sequence length="105" mass="11900">MKKALSVVLLCASFLSFQALAAPELIAKSTLDFGDFEKTANVEIEGNIQDDVLRLVERGVKEEEADYFVINQVSEDTHKEVLIVSVTLYREFTTDNQKRFENRLG</sequence>
<feature type="signal peptide" evidence="1">
    <location>
        <begin position="1"/>
        <end position="21"/>
    </location>
</feature>
<evidence type="ECO:0000313" key="3">
    <source>
        <dbReference type="Proteomes" id="UP000189431"/>
    </source>
</evidence>
<gene>
    <name evidence="2" type="ORF">BZJ21_13335</name>
</gene>
<keyword evidence="1" id="KW-0732">Signal</keyword>
<protein>
    <recommendedName>
        <fullName evidence="4">DUF3316 domain-containing protein</fullName>
    </recommendedName>
</protein>
<reference evidence="3" key="1">
    <citation type="submission" date="2017-01" db="EMBL/GenBank/DDBJ databases">
        <title>Draft genome of the species Salinivibrio costicola subsp. alcaliphilus.</title>
        <authorList>
            <person name="Lopez-Hermoso C."/>
            <person name="De La Haba R."/>
            <person name="Sanchez-Porro C."/>
            <person name="Ventosa A."/>
        </authorList>
    </citation>
    <scope>NUCLEOTIDE SEQUENCE [LARGE SCALE GENOMIC DNA]</scope>
    <source>
        <strain evidence="3">CBH448</strain>
    </source>
</reference>
<dbReference type="InterPro" id="IPR036275">
    <property type="entry name" value="YdgH-like_sf"/>
</dbReference>
<evidence type="ECO:0008006" key="4">
    <source>
        <dbReference type="Google" id="ProtNLM"/>
    </source>
</evidence>
<dbReference type="RefSeq" id="WP_077670028.1">
    <property type="nucleotide sequence ID" value="NZ_MUFR01000046.1"/>
</dbReference>
<keyword evidence="3" id="KW-1185">Reference proteome</keyword>
<dbReference type="SUPFAM" id="SSF159871">
    <property type="entry name" value="YdgH-like"/>
    <property type="match status" value="1"/>
</dbReference>
<proteinExistence type="predicted"/>
<feature type="chain" id="PRO_5047544793" description="DUF3316 domain-containing protein" evidence="1">
    <location>
        <begin position="22"/>
        <end position="105"/>
    </location>
</feature>
<evidence type="ECO:0000313" key="2">
    <source>
        <dbReference type="EMBL" id="OOF32966.1"/>
    </source>
</evidence>
<dbReference type="EMBL" id="MUFR01000046">
    <property type="protein sequence ID" value="OOF32966.1"/>
    <property type="molecule type" value="Genomic_DNA"/>
</dbReference>
<evidence type="ECO:0000256" key="1">
    <source>
        <dbReference type="SAM" id="SignalP"/>
    </source>
</evidence>
<dbReference type="Proteomes" id="UP000189431">
    <property type="component" value="Unassembled WGS sequence"/>
</dbReference>